<dbReference type="NCBIfam" id="NF037995">
    <property type="entry name" value="TRAP_S1"/>
    <property type="match status" value="1"/>
</dbReference>
<dbReference type="GO" id="GO:0055085">
    <property type="term" value="P:transmembrane transport"/>
    <property type="evidence" value="ECO:0007669"/>
    <property type="project" value="InterPro"/>
</dbReference>
<keyword evidence="1" id="KW-0732">Signal</keyword>
<proteinExistence type="predicted"/>
<dbReference type="InterPro" id="IPR038404">
    <property type="entry name" value="TRAP_DctP_sf"/>
</dbReference>
<accession>A0A381SHF1</accession>
<evidence type="ECO:0000256" key="1">
    <source>
        <dbReference type="ARBA" id="ARBA00022729"/>
    </source>
</evidence>
<reference evidence="2" key="1">
    <citation type="submission" date="2018-05" db="EMBL/GenBank/DDBJ databases">
        <authorList>
            <person name="Lanie J.A."/>
            <person name="Ng W.-L."/>
            <person name="Kazmierczak K.M."/>
            <person name="Andrzejewski T.M."/>
            <person name="Davidsen T.M."/>
            <person name="Wayne K.J."/>
            <person name="Tettelin H."/>
            <person name="Glass J.I."/>
            <person name="Rusch D."/>
            <person name="Podicherti R."/>
            <person name="Tsui H.-C.T."/>
            <person name="Winkler M.E."/>
        </authorList>
    </citation>
    <scope>NUCLEOTIDE SEQUENCE</scope>
</reference>
<dbReference type="EMBL" id="UINC01003032">
    <property type="protein sequence ID" value="SVA02718.1"/>
    <property type="molecule type" value="Genomic_DNA"/>
</dbReference>
<dbReference type="Gene3D" id="3.40.190.170">
    <property type="entry name" value="Bacterial extracellular solute-binding protein, family 7"/>
    <property type="match status" value="1"/>
</dbReference>
<name>A0A381SHF1_9ZZZZ</name>
<evidence type="ECO:0008006" key="3">
    <source>
        <dbReference type="Google" id="ProtNLM"/>
    </source>
</evidence>
<sequence>MKKIITTILGLSAVSMLMISVASAKTTLRLSNWIPPKHPIAADMIFPWAEKVEKASNGRIKVNILKKALGKPPAAYDLAKDGIADISWGVHGYTPGRFVVTQLVELPFLGDDAEALSVAYWRIHQKYLAAANEHSGVKLLGLMTHGPGHIYNSKRAINMPADLEGLKIRVGGGVVSDVGKALNIVTMLKPATKSYEILSRGVADGIFFPKESIRSFKLSKVLKYATYIPGGLYNTSFFLVMSEKAWNKLSAQDQQAIMSVSGEEFAKLAGKGWNKADRAGVAAMQAAGMSLQTASSAMMADLRKKLSDIEAKVVARAKAKGIDGSAALKMLRAEAASY</sequence>
<protein>
    <recommendedName>
        <fullName evidence="3">ABC transporter substrate-binding protein</fullName>
    </recommendedName>
</protein>
<dbReference type="InterPro" id="IPR018389">
    <property type="entry name" value="DctP_fam"/>
</dbReference>
<dbReference type="PANTHER" id="PTHR33376">
    <property type="match status" value="1"/>
</dbReference>
<organism evidence="2">
    <name type="scientific">marine metagenome</name>
    <dbReference type="NCBI Taxonomy" id="408172"/>
    <lineage>
        <taxon>unclassified sequences</taxon>
        <taxon>metagenomes</taxon>
        <taxon>ecological metagenomes</taxon>
    </lineage>
</organism>
<gene>
    <name evidence="2" type="ORF">METZ01_LOCUS55572</name>
</gene>
<dbReference type="PANTHER" id="PTHR33376:SF15">
    <property type="entry name" value="BLL6794 PROTEIN"/>
    <property type="match status" value="1"/>
</dbReference>
<dbReference type="CDD" id="cd13665">
    <property type="entry name" value="PBP2_TRAP_Dctp3_4"/>
    <property type="match status" value="1"/>
</dbReference>
<dbReference type="AlphaFoldDB" id="A0A381SHF1"/>
<dbReference type="Pfam" id="PF03480">
    <property type="entry name" value="DctP"/>
    <property type="match status" value="1"/>
</dbReference>
<evidence type="ECO:0000313" key="2">
    <source>
        <dbReference type="EMBL" id="SVA02718.1"/>
    </source>
</evidence>